<reference evidence="1 2" key="1">
    <citation type="journal article" date="2020" name="ISME J.">
        <title>Comparative genomics reveals insights into cyanobacterial evolution and habitat adaptation.</title>
        <authorList>
            <person name="Chen M.Y."/>
            <person name="Teng W.K."/>
            <person name="Zhao L."/>
            <person name="Hu C.X."/>
            <person name="Zhou Y.K."/>
            <person name="Han B.P."/>
            <person name="Song L.R."/>
            <person name="Shu W.S."/>
        </authorList>
    </citation>
    <scope>NUCLEOTIDE SEQUENCE [LARGE SCALE GENOMIC DNA]</scope>
    <source>
        <strain evidence="1 2">FACHB-391</strain>
    </source>
</reference>
<name>A0ABR8EV89_NOSLI</name>
<keyword evidence="2" id="KW-1185">Reference proteome</keyword>
<organism evidence="1 2">
    <name type="scientific">Nostoc linckia FACHB-391</name>
    <dbReference type="NCBI Taxonomy" id="2692906"/>
    <lineage>
        <taxon>Bacteria</taxon>
        <taxon>Bacillati</taxon>
        <taxon>Cyanobacteriota</taxon>
        <taxon>Cyanophyceae</taxon>
        <taxon>Nostocales</taxon>
        <taxon>Nostocaceae</taxon>
        <taxon>Nostoc</taxon>
    </lineage>
</organism>
<gene>
    <name evidence="1" type="ORF">H6G95_12805</name>
</gene>
<protein>
    <submittedName>
        <fullName evidence="1">Uncharacterized protein</fullName>
    </submittedName>
</protein>
<accession>A0ABR8EV89</accession>
<dbReference type="EMBL" id="JACJTE010000011">
    <property type="protein sequence ID" value="MBD2561482.1"/>
    <property type="molecule type" value="Genomic_DNA"/>
</dbReference>
<evidence type="ECO:0000313" key="2">
    <source>
        <dbReference type="Proteomes" id="UP000604661"/>
    </source>
</evidence>
<evidence type="ECO:0000313" key="1">
    <source>
        <dbReference type="EMBL" id="MBD2561482.1"/>
    </source>
</evidence>
<sequence length="128" mass="14293">MLNQPQTVTLSAFLTALVELDSSLPTALQHEINEVGEMLANAQKDDALNRLIELAENDCLQVSYRNARMNIQTQYTTQELNKFDKPSQQNQPPIPEEHLSNIAIAILQAPDSSVEAKKHKSEIIPQNS</sequence>
<comment type="caution">
    <text evidence="1">The sequence shown here is derived from an EMBL/GenBank/DDBJ whole genome shotgun (WGS) entry which is preliminary data.</text>
</comment>
<dbReference type="Proteomes" id="UP000604661">
    <property type="component" value="Unassembled WGS sequence"/>
</dbReference>
<proteinExistence type="predicted"/>
<dbReference type="RefSeq" id="WP_190893431.1">
    <property type="nucleotide sequence ID" value="NZ_JACJTE010000011.1"/>
</dbReference>